<accession>A0A9Q3C2H1</accession>
<sequence>MKEKNFQQELVMKLLIKDFPETSALFLGDGIMSDSDNALLETRSNTYSWRSPELVEFPQPLDEAYCKLGSTPRSSRERRTKIKFFRKYCSLTDYAIIPPNIPTNWILPEALSKISAAETIGLDLREIIDLNLVSRLSEALLQSAKLIM</sequence>
<keyword evidence="2" id="KW-1185">Reference proteome</keyword>
<dbReference type="EMBL" id="AVOT02004005">
    <property type="protein sequence ID" value="MBW0475157.1"/>
    <property type="molecule type" value="Genomic_DNA"/>
</dbReference>
<proteinExistence type="predicted"/>
<evidence type="ECO:0000313" key="2">
    <source>
        <dbReference type="Proteomes" id="UP000765509"/>
    </source>
</evidence>
<organism evidence="1 2">
    <name type="scientific">Austropuccinia psidii MF-1</name>
    <dbReference type="NCBI Taxonomy" id="1389203"/>
    <lineage>
        <taxon>Eukaryota</taxon>
        <taxon>Fungi</taxon>
        <taxon>Dikarya</taxon>
        <taxon>Basidiomycota</taxon>
        <taxon>Pucciniomycotina</taxon>
        <taxon>Pucciniomycetes</taxon>
        <taxon>Pucciniales</taxon>
        <taxon>Sphaerophragmiaceae</taxon>
        <taxon>Austropuccinia</taxon>
    </lineage>
</organism>
<reference evidence="1" key="1">
    <citation type="submission" date="2021-03" db="EMBL/GenBank/DDBJ databases">
        <title>Draft genome sequence of rust myrtle Austropuccinia psidii MF-1, a brazilian biotype.</title>
        <authorList>
            <person name="Quecine M.C."/>
            <person name="Pachon D.M.R."/>
            <person name="Bonatelli M.L."/>
            <person name="Correr F.H."/>
            <person name="Franceschini L.M."/>
            <person name="Leite T.F."/>
            <person name="Margarido G.R.A."/>
            <person name="Almeida C.A."/>
            <person name="Ferrarezi J.A."/>
            <person name="Labate C.A."/>
        </authorList>
    </citation>
    <scope>NUCLEOTIDE SEQUENCE</scope>
    <source>
        <strain evidence="1">MF-1</strain>
    </source>
</reference>
<protein>
    <submittedName>
        <fullName evidence="1">Uncharacterized protein</fullName>
    </submittedName>
</protein>
<comment type="caution">
    <text evidence="1">The sequence shown here is derived from an EMBL/GenBank/DDBJ whole genome shotgun (WGS) entry which is preliminary data.</text>
</comment>
<dbReference type="AlphaFoldDB" id="A0A9Q3C2H1"/>
<evidence type="ECO:0000313" key="1">
    <source>
        <dbReference type="EMBL" id="MBW0475157.1"/>
    </source>
</evidence>
<name>A0A9Q3C2H1_9BASI</name>
<dbReference type="Proteomes" id="UP000765509">
    <property type="component" value="Unassembled WGS sequence"/>
</dbReference>
<gene>
    <name evidence="1" type="ORF">O181_014872</name>
</gene>